<sequence>MIKYLHCWRRVMKKKGYNITLGIFIGLIAGVIVGIIMPEWANTALSVVASIYMSALKMMIFPLVFTSLVMGIIGIGDIAKTGKVGLHALLWYTGTTALASGLGLVLPRLLHLGKNAHIVATKTQVEAATFNGLLDTLQNIIPSNPVEAFATGNMLQVLAFAVIIGLACLAIKEKADPFVNLCDSIYQISIFIISKIMYVTPFGVFACIATVMYSNGVDTMLQLGQVLLALYITFYLYAFIVYGGMVKFFGKYSPIQFFKDIAPAGLNAFGTCSSSATIPISLKCASEKIGIPEEITSLTLPLGATINMDAVSILMSFMITFFATALGIDLSIGTMVTVLACNVLLSVGTPGVPGGAIAAFAALCPIAGIPTNQILGVYISVNTLCDMGATCVNVIGDLACSTVLKQTLHFKKKK</sequence>
<feature type="transmembrane region" description="Helical" evidence="7">
    <location>
        <begin position="58"/>
        <end position="76"/>
    </location>
</feature>
<evidence type="ECO:0000313" key="9">
    <source>
        <dbReference type="Proteomes" id="UP000284651"/>
    </source>
</evidence>
<dbReference type="PANTHER" id="PTHR42865:SF7">
    <property type="entry name" value="PROTON_GLUTAMATE-ASPARTATE SYMPORTER"/>
    <property type="match status" value="1"/>
</dbReference>
<feature type="transmembrane region" description="Helical" evidence="7">
    <location>
        <begin position="317"/>
        <end position="345"/>
    </location>
</feature>
<keyword evidence="5 7" id="KW-1133">Transmembrane helix</keyword>
<protein>
    <submittedName>
        <fullName evidence="8">Dicarboxylate/amino acid:cation symporter</fullName>
    </submittedName>
</protein>
<feature type="transmembrane region" description="Helical" evidence="7">
    <location>
        <begin position="21"/>
        <end position="38"/>
    </location>
</feature>
<keyword evidence="4 7" id="KW-0812">Transmembrane</keyword>
<dbReference type="PRINTS" id="PR00173">
    <property type="entry name" value="EDTRNSPORT"/>
</dbReference>
<name>A0A413CZH8_9FIRM</name>
<dbReference type="EMBL" id="QSAT01000001">
    <property type="protein sequence ID" value="RGW76940.1"/>
    <property type="molecule type" value="Genomic_DNA"/>
</dbReference>
<evidence type="ECO:0000256" key="7">
    <source>
        <dbReference type="SAM" id="Phobius"/>
    </source>
</evidence>
<gene>
    <name evidence="8" type="ORF">DWV56_00460</name>
</gene>
<evidence type="ECO:0000256" key="6">
    <source>
        <dbReference type="ARBA" id="ARBA00023136"/>
    </source>
</evidence>
<evidence type="ECO:0000256" key="3">
    <source>
        <dbReference type="ARBA" id="ARBA00022475"/>
    </source>
</evidence>
<accession>A0A413CZH8</accession>
<dbReference type="SUPFAM" id="SSF118215">
    <property type="entry name" value="Proton glutamate symport protein"/>
    <property type="match status" value="1"/>
</dbReference>
<evidence type="ECO:0000256" key="4">
    <source>
        <dbReference type="ARBA" id="ARBA00022692"/>
    </source>
</evidence>
<dbReference type="PANTHER" id="PTHR42865">
    <property type="entry name" value="PROTON/GLUTAMATE-ASPARTATE SYMPORTER"/>
    <property type="match status" value="1"/>
</dbReference>
<dbReference type="Proteomes" id="UP000284651">
    <property type="component" value="Unassembled WGS sequence"/>
</dbReference>
<evidence type="ECO:0000256" key="5">
    <source>
        <dbReference type="ARBA" id="ARBA00022989"/>
    </source>
</evidence>
<feature type="transmembrane region" description="Helical" evidence="7">
    <location>
        <begin position="226"/>
        <end position="249"/>
    </location>
</feature>
<dbReference type="GO" id="GO:0015293">
    <property type="term" value="F:symporter activity"/>
    <property type="evidence" value="ECO:0007669"/>
    <property type="project" value="UniProtKB-KW"/>
</dbReference>
<keyword evidence="3" id="KW-1003">Cell membrane</keyword>
<feature type="transmembrane region" description="Helical" evidence="7">
    <location>
        <begin position="192"/>
        <end position="214"/>
    </location>
</feature>
<organism evidence="8 9">
    <name type="scientific">Holdemanella biformis</name>
    <dbReference type="NCBI Taxonomy" id="1735"/>
    <lineage>
        <taxon>Bacteria</taxon>
        <taxon>Bacillati</taxon>
        <taxon>Bacillota</taxon>
        <taxon>Erysipelotrichia</taxon>
        <taxon>Erysipelotrichales</taxon>
        <taxon>Erysipelotrichaceae</taxon>
        <taxon>Holdemanella</taxon>
    </lineage>
</organism>
<evidence type="ECO:0000256" key="2">
    <source>
        <dbReference type="ARBA" id="ARBA00022448"/>
    </source>
</evidence>
<comment type="caution">
    <text evidence="8">The sequence shown here is derived from an EMBL/GenBank/DDBJ whole genome shotgun (WGS) entry which is preliminary data.</text>
</comment>
<dbReference type="Pfam" id="PF00375">
    <property type="entry name" value="SDF"/>
    <property type="match status" value="1"/>
</dbReference>
<keyword evidence="6 7" id="KW-0472">Membrane</keyword>
<comment type="subcellular location">
    <subcellularLocation>
        <location evidence="1">Cell membrane</location>
        <topology evidence="1">Multi-pass membrane protein</topology>
    </subcellularLocation>
</comment>
<dbReference type="Gene3D" id="1.10.3860.10">
    <property type="entry name" value="Sodium:dicarboxylate symporter"/>
    <property type="match status" value="1"/>
</dbReference>
<proteinExistence type="predicted"/>
<keyword evidence="2" id="KW-0813">Transport</keyword>
<dbReference type="InterPro" id="IPR036458">
    <property type="entry name" value="Na:dicarbo_symporter_sf"/>
</dbReference>
<evidence type="ECO:0000256" key="1">
    <source>
        <dbReference type="ARBA" id="ARBA00004651"/>
    </source>
</evidence>
<feature type="transmembrane region" description="Helical" evidence="7">
    <location>
        <begin position="154"/>
        <end position="171"/>
    </location>
</feature>
<feature type="transmembrane region" description="Helical" evidence="7">
    <location>
        <begin position="351"/>
        <end position="369"/>
    </location>
</feature>
<dbReference type="InterPro" id="IPR001991">
    <property type="entry name" value="Na-dicarboxylate_symporter"/>
</dbReference>
<evidence type="ECO:0000313" key="8">
    <source>
        <dbReference type="EMBL" id="RGW76940.1"/>
    </source>
</evidence>
<reference evidence="8 9" key="1">
    <citation type="submission" date="2018-08" db="EMBL/GenBank/DDBJ databases">
        <title>A genome reference for cultivated species of the human gut microbiota.</title>
        <authorList>
            <person name="Zou Y."/>
            <person name="Xue W."/>
            <person name="Luo G."/>
        </authorList>
    </citation>
    <scope>NUCLEOTIDE SEQUENCE [LARGE SCALE GENOMIC DNA]</scope>
    <source>
        <strain evidence="8 9">AF10-31</strain>
    </source>
</reference>
<feature type="transmembrane region" description="Helical" evidence="7">
    <location>
        <begin position="88"/>
        <end position="106"/>
    </location>
</feature>
<dbReference type="GO" id="GO:0005886">
    <property type="term" value="C:plasma membrane"/>
    <property type="evidence" value="ECO:0007669"/>
    <property type="project" value="UniProtKB-SubCell"/>
</dbReference>
<dbReference type="AlphaFoldDB" id="A0A413CZH8"/>